<dbReference type="Pfam" id="PF10409">
    <property type="entry name" value="PTEN_C2"/>
    <property type="match status" value="1"/>
</dbReference>
<evidence type="ECO:0008006" key="15">
    <source>
        <dbReference type="Google" id="ProtNLM"/>
    </source>
</evidence>
<dbReference type="PROSITE" id="PS00383">
    <property type="entry name" value="TYR_PHOSPHATASE_1"/>
    <property type="match status" value="1"/>
</dbReference>
<evidence type="ECO:0000256" key="1">
    <source>
        <dbReference type="ARBA" id="ARBA00004141"/>
    </source>
</evidence>
<dbReference type="InterPro" id="IPR035892">
    <property type="entry name" value="C2_domain_sf"/>
</dbReference>
<keyword evidence="4 9" id="KW-0812">Transmembrane</keyword>
<dbReference type="SUPFAM" id="SSF49562">
    <property type="entry name" value="C2 domain (Calcium/lipid-binding domain, CaLB)"/>
    <property type="match status" value="1"/>
</dbReference>
<keyword evidence="7 9" id="KW-0472">Membrane</keyword>
<evidence type="ECO:0000259" key="10">
    <source>
        <dbReference type="PROSITE" id="PS50056"/>
    </source>
</evidence>
<evidence type="ECO:0000313" key="13">
    <source>
        <dbReference type="EMBL" id="KAJ8298089.1"/>
    </source>
</evidence>
<dbReference type="SUPFAM" id="SSF52799">
    <property type="entry name" value="(Phosphotyrosine protein) phosphatases II"/>
    <property type="match status" value="1"/>
</dbReference>
<dbReference type="SMART" id="SM01326">
    <property type="entry name" value="PTEN_C2"/>
    <property type="match status" value="1"/>
</dbReference>
<name>A0ABQ9DYE1_TEGGR</name>
<organism evidence="13 14">
    <name type="scientific">Tegillarca granosa</name>
    <name type="common">Malaysian cockle</name>
    <name type="synonym">Anadara granosa</name>
    <dbReference type="NCBI Taxonomy" id="220873"/>
    <lineage>
        <taxon>Eukaryota</taxon>
        <taxon>Metazoa</taxon>
        <taxon>Spiralia</taxon>
        <taxon>Lophotrochozoa</taxon>
        <taxon>Mollusca</taxon>
        <taxon>Bivalvia</taxon>
        <taxon>Autobranchia</taxon>
        <taxon>Pteriomorphia</taxon>
        <taxon>Arcoida</taxon>
        <taxon>Arcoidea</taxon>
        <taxon>Arcidae</taxon>
        <taxon>Tegillarca</taxon>
    </lineage>
</organism>
<dbReference type="Gene3D" id="1.20.120.350">
    <property type="entry name" value="Voltage-gated potassium channels. Chain C"/>
    <property type="match status" value="1"/>
</dbReference>
<dbReference type="CDD" id="cd14510">
    <property type="entry name" value="PTP_VSP_TPTE"/>
    <property type="match status" value="1"/>
</dbReference>
<dbReference type="Pfam" id="PF22785">
    <property type="entry name" value="Tc-R-P"/>
    <property type="match status" value="1"/>
</dbReference>
<evidence type="ECO:0000259" key="11">
    <source>
        <dbReference type="PROSITE" id="PS51181"/>
    </source>
</evidence>
<dbReference type="Gene3D" id="3.90.190.10">
    <property type="entry name" value="Protein tyrosine phosphatase superfamily"/>
    <property type="match status" value="1"/>
</dbReference>
<keyword evidence="8" id="KW-0966">Cell projection</keyword>
<feature type="domain" description="C2 tensin-type" evidence="12">
    <location>
        <begin position="373"/>
        <end position="510"/>
    </location>
</feature>
<feature type="transmembrane region" description="Helical" evidence="9">
    <location>
        <begin position="98"/>
        <end position="117"/>
    </location>
</feature>
<comment type="caution">
    <text evidence="13">The sequence shown here is derived from an EMBL/GenBank/DDBJ whole genome shotgun (WGS) entry which is preliminary data.</text>
</comment>
<dbReference type="PROSITE" id="PS51181">
    <property type="entry name" value="PPASE_TENSIN"/>
    <property type="match status" value="1"/>
</dbReference>
<dbReference type="PROSITE" id="PS51182">
    <property type="entry name" value="C2_TENSIN"/>
    <property type="match status" value="1"/>
</dbReference>
<reference evidence="13 14" key="1">
    <citation type="submission" date="2022-12" db="EMBL/GenBank/DDBJ databases">
        <title>Chromosome-level genome of Tegillarca granosa.</title>
        <authorList>
            <person name="Kim J."/>
        </authorList>
    </citation>
    <scope>NUCLEOTIDE SEQUENCE [LARGE SCALE GENOMIC DNA]</scope>
    <source>
        <strain evidence="13">Teg-2019</strain>
        <tissue evidence="13">Adductor muscle</tissue>
    </source>
</reference>
<evidence type="ECO:0000256" key="6">
    <source>
        <dbReference type="ARBA" id="ARBA00022989"/>
    </source>
</evidence>
<dbReference type="Gene3D" id="2.60.40.1110">
    <property type="match status" value="1"/>
</dbReference>
<evidence type="ECO:0000256" key="5">
    <source>
        <dbReference type="ARBA" id="ARBA00022801"/>
    </source>
</evidence>
<evidence type="ECO:0000256" key="7">
    <source>
        <dbReference type="ARBA" id="ARBA00023136"/>
    </source>
</evidence>
<dbReference type="InterPro" id="IPR029021">
    <property type="entry name" value="Prot-tyrosine_phosphatase-like"/>
</dbReference>
<dbReference type="PANTHER" id="PTHR12305:SF60">
    <property type="entry name" value="PHOSPHATIDYLINOSITOL 3,4,5-TRISPHOSPHATE 3-PHOSPHATASE TPTE2-RELATED"/>
    <property type="match status" value="1"/>
</dbReference>
<evidence type="ECO:0000256" key="4">
    <source>
        <dbReference type="ARBA" id="ARBA00022692"/>
    </source>
</evidence>
<dbReference type="PANTHER" id="PTHR12305">
    <property type="entry name" value="PHOSPHATASE WITH HOMOLOGY TO TENSIN"/>
    <property type="match status" value="1"/>
</dbReference>
<dbReference type="InterPro" id="IPR005821">
    <property type="entry name" value="Ion_trans_dom"/>
</dbReference>
<comment type="similarity">
    <text evidence="3">Belongs to the PTEN phosphatase protein family.</text>
</comment>
<comment type="subcellular location">
    <subcellularLocation>
        <location evidence="2">Cell projection</location>
    </subcellularLocation>
    <subcellularLocation>
        <location evidence="1">Membrane</location>
        <topology evidence="1">Multi-pass membrane protein</topology>
    </subcellularLocation>
</comment>
<protein>
    <recommendedName>
        <fullName evidence="15">Phosphatidylinositol-3,4,5-trisphosphate 3-phosphatase</fullName>
    </recommendedName>
</protein>
<dbReference type="InterPro" id="IPR027359">
    <property type="entry name" value="Volt_channel_dom_sf"/>
</dbReference>
<keyword evidence="6 9" id="KW-1133">Transmembrane helix</keyword>
<dbReference type="SMART" id="SM00404">
    <property type="entry name" value="PTPc_motif"/>
    <property type="match status" value="1"/>
</dbReference>
<dbReference type="EMBL" id="JARBDR010000923">
    <property type="protein sequence ID" value="KAJ8298089.1"/>
    <property type="molecule type" value="Genomic_DNA"/>
</dbReference>
<evidence type="ECO:0000313" key="14">
    <source>
        <dbReference type="Proteomes" id="UP001217089"/>
    </source>
</evidence>
<feature type="domain" description="Phosphatase tensin-type" evidence="11">
    <location>
        <begin position="190"/>
        <end position="366"/>
    </location>
</feature>
<sequence>MNNKDHTQDSGDSDKKSPDEVFILLGNDVDKDITDKHIHEEEDDPGHSYPRKWRYRVGCVVEHIAFRLIIMFIILADFTIVVYDLATPHADSDRALEIVSRIFMSIFILEICLRIFYKGGDFFHHWADILDMVVVLVTFIIDLAFSDYARLGVIGRAVRVIRILRSLTIMYFEYRQFKSATRRLISQNKRRYKKEGFDLDLCYITERVIAMSFPSSGVRSVYRNPISKVAKFLDSKHGENYRVYDLCSEIGYSKSLFHNRVHNVCIDDHNVPKLRDMVTFCDDVRTWLSADEKNVIAVHCKGGKGRTGTMICTWLIHNELFEEAEESLEYFGKRRTDNRKGQTFQGVETPSQSRYVGYYEEVKWKLHGQMPPIRKLKITNLCISSLKGVGNGDGSDLTMQIWHDGKQVYQCVFQKDENCKATYDVENDKLNVIVKGCPPLVEDIKVRFISTSKNIPKVYDNCAFYFWFYTSFIDNNRFFLQRDEIDNPHKKKAQKVFSEKFSVELLFEDVEN</sequence>
<gene>
    <name evidence="13" type="ORF">KUTeg_024620</name>
</gene>
<keyword evidence="5" id="KW-0378">Hydrolase</keyword>
<evidence type="ECO:0000256" key="3">
    <source>
        <dbReference type="ARBA" id="ARBA00007881"/>
    </source>
</evidence>
<dbReference type="InterPro" id="IPR016130">
    <property type="entry name" value="Tyr_Pase_AS"/>
</dbReference>
<keyword evidence="14" id="KW-1185">Reference proteome</keyword>
<dbReference type="InterPro" id="IPR045102">
    <property type="entry name" value="PTP_VSP_TPTE"/>
</dbReference>
<dbReference type="InterPro" id="IPR000387">
    <property type="entry name" value="Tyr_Pase_dom"/>
</dbReference>
<feature type="transmembrane region" description="Helical" evidence="9">
    <location>
        <begin position="129"/>
        <end position="145"/>
    </location>
</feature>
<evidence type="ECO:0000259" key="12">
    <source>
        <dbReference type="PROSITE" id="PS51182"/>
    </source>
</evidence>
<dbReference type="Proteomes" id="UP001217089">
    <property type="component" value="Unassembled WGS sequence"/>
</dbReference>
<feature type="domain" description="Tyrosine specific protein phosphatases" evidence="10">
    <location>
        <begin position="275"/>
        <end position="335"/>
    </location>
</feature>
<evidence type="ECO:0000256" key="2">
    <source>
        <dbReference type="ARBA" id="ARBA00004316"/>
    </source>
</evidence>
<evidence type="ECO:0000256" key="9">
    <source>
        <dbReference type="SAM" id="Phobius"/>
    </source>
</evidence>
<proteinExistence type="inferred from homology"/>
<dbReference type="InterPro" id="IPR014020">
    <property type="entry name" value="Tensin_C2-dom"/>
</dbReference>
<dbReference type="PROSITE" id="PS50056">
    <property type="entry name" value="TYR_PHOSPHATASE_2"/>
    <property type="match status" value="1"/>
</dbReference>
<accession>A0ABQ9DYE1</accession>
<dbReference type="InterPro" id="IPR029023">
    <property type="entry name" value="Tensin_phosphatase"/>
</dbReference>
<dbReference type="InterPro" id="IPR003595">
    <property type="entry name" value="Tyr_Pase_cat"/>
</dbReference>
<dbReference type="SUPFAM" id="SSF81324">
    <property type="entry name" value="Voltage-gated potassium channels"/>
    <property type="match status" value="1"/>
</dbReference>
<evidence type="ECO:0000256" key="8">
    <source>
        <dbReference type="ARBA" id="ARBA00023273"/>
    </source>
</evidence>
<dbReference type="Pfam" id="PF00520">
    <property type="entry name" value="Ion_trans"/>
    <property type="match status" value="1"/>
</dbReference>
<dbReference type="InterPro" id="IPR051281">
    <property type="entry name" value="Dual-spec_lipid-protein_phosph"/>
</dbReference>
<feature type="transmembrane region" description="Helical" evidence="9">
    <location>
        <begin position="64"/>
        <end position="86"/>
    </location>
</feature>